<dbReference type="AlphaFoldDB" id="A0A645HZZ4"/>
<organism evidence="1">
    <name type="scientific">bioreactor metagenome</name>
    <dbReference type="NCBI Taxonomy" id="1076179"/>
    <lineage>
        <taxon>unclassified sequences</taxon>
        <taxon>metagenomes</taxon>
        <taxon>ecological metagenomes</taxon>
    </lineage>
</organism>
<dbReference type="EMBL" id="VSSQ01103879">
    <property type="protein sequence ID" value="MPN44621.1"/>
    <property type="molecule type" value="Genomic_DNA"/>
</dbReference>
<protein>
    <submittedName>
        <fullName evidence="1">Uncharacterized protein</fullName>
    </submittedName>
</protein>
<evidence type="ECO:0000313" key="1">
    <source>
        <dbReference type="EMBL" id="MPN44621.1"/>
    </source>
</evidence>
<gene>
    <name evidence="1" type="ORF">SDC9_192186</name>
</gene>
<proteinExistence type="predicted"/>
<reference evidence="1" key="1">
    <citation type="submission" date="2019-08" db="EMBL/GenBank/DDBJ databases">
        <authorList>
            <person name="Kucharzyk K."/>
            <person name="Murdoch R.W."/>
            <person name="Higgins S."/>
            <person name="Loffler F."/>
        </authorList>
    </citation>
    <scope>NUCLEOTIDE SEQUENCE</scope>
</reference>
<accession>A0A645HZZ4</accession>
<comment type="caution">
    <text evidence="1">The sequence shown here is derived from an EMBL/GenBank/DDBJ whole genome shotgun (WGS) entry which is preliminary data.</text>
</comment>
<sequence length="70" mass="7423">MVAQHLHLGVLGRIAHLDPGHEAVTLGLGEGIGALHLDRVLGGDDHERAGELVRGAVGRHLPLLHRLQHG</sequence>
<name>A0A645HZZ4_9ZZZZ</name>